<keyword evidence="1" id="KW-0808">Transferase</keyword>
<accession>R7ZZ21</accession>
<dbReference type="GO" id="GO:0016773">
    <property type="term" value="F:phosphotransferase activity, alcohol group as acceptor"/>
    <property type="evidence" value="ECO:0007669"/>
    <property type="project" value="InterPro"/>
</dbReference>
<dbReference type="InterPro" id="IPR043129">
    <property type="entry name" value="ATPase_NBD"/>
</dbReference>
<evidence type="ECO:0000313" key="2">
    <source>
        <dbReference type="Proteomes" id="UP000013909"/>
    </source>
</evidence>
<dbReference type="GO" id="GO:0009254">
    <property type="term" value="P:peptidoglycan turnover"/>
    <property type="evidence" value="ECO:0007669"/>
    <property type="project" value="InterPro"/>
</dbReference>
<dbReference type="STRING" id="1232681.ADIS_0218"/>
<proteinExistence type="predicted"/>
<sequence length="361" mass="38840">MEQPRIYPMIGLMSGTSCDGLDMVAVTFEETSSTWNYGIHAAETSAFPTKLGKNLSTCHLLSAIDLAVLDVDFGKWMGEEVAAFCKKTKFAPLAIASHGHTVFHQPENCLSMQIGNGWSLYAACGVPVVNDFRSLDVRLGGQGAPLVPIGDKLLFPEYDFCLNLGGIANISYQVDGRQVAFDVSPFNLLLNHFANKLGHPFDRDGRLAEAGVVNHLLLKQLNELPYYQVQGAKSLGREQIDRDFLPLVTNSGVGDQDLLATLSAHMADQVAASIKNGKQGNGKLLCTGGGAYNAFFIHQLREKTKGHVEITVPSAHLVEFKEALIFALLGVLRLTGRPNCLASVTGASKDSCGGTLFGLIS</sequence>
<gene>
    <name evidence="1" type="ORF">ADIS_0218</name>
</gene>
<dbReference type="InterPro" id="IPR005338">
    <property type="entry name" value="Anhydro_N_Ac-Mur_kinase"/>
</dbReference>
<comment type="caution">
    <text evidence="1">The sequence shown here is derived from an EMBL/GenBank/DDBJ whole genome shotgun (WGS) entry which is preliminary data.</text>
</comment>
<keyword evidence="2" id="KW-1185">Reference proteome</keyword>
<keyword evidence="1" id="KW-0418">Kinase</keyword>
<dbReference type="Pfam" id="PF03702">
    <property type="entry name" value="AnmK"/>
    <property type="match status" value="1"/>
</dbReference>
<dbReference type="PROSITE" id="PS51257">
    <property type="entry name" value="PROKAR_LIPOPROTEIN"/>
    <property type="match status" value="1"/>
</dbReference>
<dbReference type="GO" id="GO:0005524">
    <property type="term" value="F:ATP binding"/>
    <property type="evidence" value="ECO:0007669"/>
    <property type="project" value="InterPro"/>
</dbReference>
<dbReference type="EMBL" id="AQHR01000009">
    <property type="protein sequence ID" value="EON79293.1"/>
    <property type="molecule type" value="Genomic_DNA"/>
</dbReference>
<dbReference type="RefSeq" id="WP_010852370.1">
    <property type="nucleotide sequence ID" value="NZ_AQHR01000009.1"/>
</dbReference>
<dbReference type="GO" id="GO:0006040">
    <property type="term" value="P:amino sugar metabolic process"/>
    <property type="evidence" value="ECO:0007669"/>
    <property type="project" value="InterPro"/>
</dbReference>
<protein>
    <submittedName>
        <fullName evidence="1">Anhydro-N-acetylmuramic acid kinase</fullName>
        <ecNumber evidence="1">2.7.1.-</ecNumber>
    </submittedName>
</protein>
<dbReference type="PATRIC" id="fig|1288963.3.peg.216"/>
<evidence type="ECO:0000313" key="1">
    <source>
        <dbReference type="EMBL" id="EON79293.1"/>
    </source>
</evidence>
<name>R7ZZ21_9BACT</name>
<dbReference type="PANTHER" id="PTHR30605:SF0">
    <property type="entry name" value="ANHYDRO-N-ACETYLMURAMIC ACID KINASE"/>
    <property type="match status" value="1"/>
</dbReference>
<dbReference type="GO" id="GO:0016301">
    <property type="term" value="F:kinase activity"/>
    <property type="evidence" value="ECO:0007669"/>
    <property type="project" value="UniProtKB-KW"/>
</dbReference>
<dbReference type="Proteomes" id="UP000013909">
    <property type="component" value="Unassembled WGS sequence"/>
</dbReference>
<reference evidence="1 2" key="1">
    <citation type="submission" date="2013-02" db="EMBL/GenBank/DDBJ databases">
        <title>A novel strain isolated from Lonar lake, Maharashtra, India.</title>
        <authorList>
            <person name="Singh A."/>
        </authorList>
    </citation>
    <scope>NUCLEOTIDE SEQUENCE [LARGE SCALE GENOMIC DNA]</scope>
    <source>
        <strain evidence="1 2">AK24</strain>
    </source>
</reference>
<dbReference type="AlphaFoldDB" id="R7ZZ21"/>
<dbReference type="SUPFAM" id="SSF53067">
    <property type="entry name" value="Actin-like ATPase domain"/>
    <property type="match status" value="1"/>
</dbReference>
<organism evidence="1 2">
    <name type="scientific">Lunatimonas lonarensis</name>
    <dbReference type="NCBI Taxonomy" id="1232681"/>
    <lineage>
        <taxon>Bacteria</taxon>
        <taxon>Pseudomonadati</taxon>
        <taxon>Bacteroidota</taxon>
        <taxon>Cytophagia</taxon>
        <taxon>Cytophagales</taxon>
        <taxon>Cyclobacteriaceae</taxon>
    </lineage>
</organism>
<dbReference type="PANTHER" id="PTHR30605">
    <property type="entry name" value="ANHYDRO-N-ACETYLMURAMIC ACID KINASE"/>
    <property type="match status" value="1"/>
</dbReference>
<dbReference type="Gene3D" id="3.30.420.40">
    <property type="match status" value="2"/>
</dbReference>
<dbReference type="EC" id="2.7.1.-" evidence="1"/>
<dbReference type="OrthoDB" id="9763949at2"/>